<organism evidence="1 2">
    <name type="scientific">Candidatus Faecousia excrementigallinarum</name>
    <dbReference type="NCBI Taxonomy" id="2840806"/>
    <lineage>
        <taxon>Bacteria</taxon>
        <taxon>Bacillati</taxon>
        <taxon>Bacillota</taxon>
        <taxon>Clostridia</taxon>
        <taxon>Eubacteriales</taxon>
        <taxon>Oscillospiraceae</taxon>
        <taxon>Faecousia</taxon>
    </lineage>
</organism>
<evidence type="ECO:0000313" key="1">
    <source>
        <dbReference type="EMBL" id="HIQ67878.1"/>
    </source>
</evidence>
<dbReference type="Proteomes" id="UP000886796">
    <property type="component" value="Unassembled WGS sequence"/>
</dbReference>
<dbReference type="EMBL" id="DVFK01000073">
    <property type="protein sequence ID" value="HIQ67878.1"/>
    <property type="molecule type" value="Genomic_DNA"/>
</dbReference>
<sequence>MTFKVMICRGLLLILGIMGAVLSGGLLLVQASMGAREQGTTIAVLDTQPETLGTVSQELTFPYCLGNDIWVEMVTGYEGLYTEDESMEPIVNGAAILLYNGGEKMLEDVEVTLVTDGNDLVFSGTYLPAGERTMILAQKKATYTNQKIRKAEVRFDVVETPPVQDIAVAEWEGTGLRLVNTGSDTVSDITVLYKTYYKEMGFYLGGLTNQAYAGSLEAGEDTILPLSNYASGYSRVLLVVSRR</sequence>
<evidence type="ECO:0000313" key="2">
    <source>
        <dbReference type="Proteomes" id="UP000886796"/>
    </source>
</evidence>
<name>A0A9D1CMB9_9FIRM</name>
<dbReference type="AlphaFoldDB" id="A0A9D1CMB9"/>
<proteinExistence type="predicted"/>
<comment type="caution">
    <text evidence="1">The sequence shown here is derived from an EMBL/GenBank/DDBJ whole genome shotgun (WGS) entry which is preliminary data.</text>
</comment>
<accession>A0A9D1CMB9</accession>
<reference evidence="1" key="2">
    <citation type="journal article" date="2021" name="PeerJ">
        <title>Extensive microbial diversity within the chicken gut microbiome revealed by metagenomics and culture.</title>
        <authorList>
            <person name="Gilroy R."/>
            <person name="Ravi A."/>
            <person name="Getino M."/>
            <person name="Pursley I."/>
            <person name="Horton D.L."/>
            <person name="Alikhan N.F."/>
            <person name="Baker D."/>
            <person name="Gharbi K."/>
            <person name="Hall N."/>
            <person name="Watson M."/>
            <person name="Adriaenssens E.M."/>
            <person name="Foster-Nyarko E."/>
            <person name="Jarju S."/>
            <person name="Secka A."/>
            <person name="Antonio M."/>
            <person name="Oren A."/>
            <person name="Chaudhuri R.R."/>
            <person name="La Ragione R."/>
            <person name="Hildebrand F."/>
            <person name="Pallen M.J."/>
        </authorList>
    </citation>
    <scope>NUCLEOTIDE SEQUENCE</scope>
    <source>
        <strain evidence="1">13361</strain>
    </source>
</reference>
<reference evidence="1" key="1">
    <citation type="submission" date="2020-10" db="EMBL/GenBank/DDBJ databases">
        <authorList>
            <person name="Gilroy R."/>
        </authorList>
    </citation>
    <scope>NUCLEOTIDE SEQUENCE</scope>
    <source>
        <strain evidence="1">13361</strain>
    </source>
</reference>
<protein>
    <submittedName>
        <fullName evidence="1">Uncharacterized protein</fullName>
    </submittedName>
</protein>
<gene>
    <name evidence="1" type="ORF">IAB74_05170</name>
</gene>